<keyword evidence="1" id="KW-1133">Transmembrane helix</keyword>
<feature type="transmembrane region" description="Helical" evidence="1">
    <location>
        <begin position="74"/>
        <end position="98"/>
    </location>
</feature>
<keyword evidence="1" id="KW-0472">Membrane</keyword>
<feature type="transmembrane region" description="Helical" evidence="1">
    <location>
        <begin position="104"/>
        <end position="123"/>
    </location>
</feature>
<keyword evidence="3" id="KW-1185">Reference proteome</keyword>
<comment type="caution">
    <text evidence="2">The sequence shown here is derived from an EMBL/GenBank/DDBJ whole genome shotgun (WGS) entry which is preliminary data.</text>
</comment>
<evidence type="ECO:0000313" key="3">
    <source>
        <dbReference type="Proteomes" id="UP001159428"/>
    </source>
</evidence>
<organism evidence="2 3">
    <name type="scientific">Pocillopora meandrina</name>
    <dbReference type="NCBI Taxonomy" id="46732"/>
    <lineage>
        <taxon>Eukaryota</taxon>
        <taxon>Metazoa</taxon>
        <taxon>Cnidaria</taxon>
        <taxon>Anthozoa</taxon>
        <taxon>Hexacorallia</taxon>
        <taxon>Scleractinia</taxon>
        <taxon>Astrocoeniina</taxon>
        <taxon>Pocilloporidae</taxon>
        <taxon>Pocillopora</taxon>
    </lineage>
</organism>
<dbReference type="EMBL" id="CALNXJ010000064">
    <property type="protein sequence ID" value="CAH3157557.1"/>
    <property type="molecule type" value="Genomic_DNA"/>
</dbReference>
<protein>
    <submittedName>
        <fullName evidence="2">Uncharacterized protein</fullName>
    </submittedName>
</protein>
<dbReference type="AlphaFoldDB" id="A0AAU9XTV6"/>
<name>A0AAU9XTV6_9CNID</name>
<accession>A0AAU9XTV6</accession>
<proteinExistence type="predicted"/>
<evidence type="ECO:0000313" key="2">
    <source>
        <dbReference type="EMBL" id="CAH3157557.1"/>
    </source>
</evidence>
<dbReference type="InterPro" id="IPR030417">
    <property type="entry name" value="MS4A"/>
</dbReference>
<dbReference type="PANTHER" id="PTHR23320">
    <property type="entry name" value="MEMBRANE-SPANNING 4-DOMAINS SUBFAMILY A MS4A -RELATED"/>
    <property type="match status" value="1"/>
</dbReference>
<dbReference type="Proteomes" id="UP001159428">
    <property type="component" value="Unassembled WGS sequence"/>
</dbReference>
<sequence>MDDYQSIASKGERLAFAHILVGFALIVAGIVDRLQLESDFGYSCFGIWVGIWMCITGGLGISAAKMFRTSTTNIYAALFMAFSIVSSVSGLLISSLYGATELRAFSITMVILGALEFGIGIAASVCCCLMKPCTCCCCVSPDERRPLVYPPRVQPILVDRQTNYVAVVVPP</sequence>
<gene>
    <name evidence="2" type="ORF">PMEA_00030065</name>
</gene>
<dbReference type="PANTHER" id="PTHR23320:SF130">
    <property type="entry name" value="TRANSMEMBRANE PROTEIN 212"/>
    <property type="match status" value="1"/>
</dbReference>
<reference evidence="2 3" key="1">
    <citation type="submission" date="2022-05" db="EMBL/GenBank/DDBJ databases">
        <authorList>
            <consortium name="Genoscope - CEA"/>
            <person name="William W."/>
        </authorList>
    </citation>
    <scope>NUCLEOTIDE SEQUENCE [LARGE SCALE GENOMIC DNA]</scope>
</reference>
<feature type="transmembrane region" description="Helical" evidence="1">
    <location>
        <begin position="14"/>
        <end position="34"/>
    </location>
</feature>
<feature type="transmembrane region" description="Helical" evidence="1">
    <location>
        <begin position="40"/>
        <end position="62"/>
    </location>
</feature>
<keyword evidence="1" id="KW-0812">Transmembrane</keyword>
<evidence type="ECO:0000256" key="1">
    <source>
        <dbReference type="SAM" id="Phobius"/>
    </source>
</evidence>